<feature type="region of interest" description="Disordered" evidence="1">
    <location>
        <begin position="114"/>
        <end position="142"/>
    </location>
</feature>
<feature type="region of interest" description="Disordered" evidence="1">
    <location>
        <begin position="53"/>
        <end position="72"/>
    </location>
</feature>
<dbReference type="AlphaFoldDB" id="A0AAW0N996"/>
<proteinExistence type="predicted"/>
<feature type="region of interest" description="Disordered" evidence="1">
    <location>
        <begin position="356"/>
        <end position="389"/>
    </location>
</feature>
<dbReference type="EMBL" id="JBBPFD010000017">
    <property type="protein sequence ID" value="KAK7892186.1"/>
    <property type="molecule type" value="Genomic_DNA"/>
</dbReference>
<feature type="region of interest" description="Disordered" evidence="1">
    <location>
        <begin position="283"/>
        <end position="308"/>
    </location>
</feature>
<evidence type="ECO:0000313" key="3">
    <source>
        <dbReference type="Proteomes" id="UP001460270"/>
    </source>
</evidence>
<feature type="compositionally biased region" description="Polar residues" evidence="1">
    <location>
        <begin position="59"/>
        <end position="72"/>
    </location>
</feature>
<reference evidence="3" key="1">
    <citation type="submission" date="2024-04" db="EMBL/GenBank/DDBJ databases">
        <title>Salinicola lusitanus LLJ914,a marine bacterium isolated from the Okinawa Trough.</title>
        <authorList>
            <person name="Li J."/>
        </authorList>
    </citation>
    <scope>NUCLEOTIDE SEQUENCE [LARGE SCALE GENOMIC DNA]</scope>
</reference>
<feature type="region of interest" description="Disordered" evidence="1">
    <location>
        <begin position="195"/>
        <end position="227"/>
    </location>
</feature>
<keyword evidence="3" id="KW-1185">Reference proteome</keyword>
<evidence type="ECO:0000313" key="2">
    <source>
        <dbReference type="EMBL" id="KAK7892186.1"/>
    </source>
</evidence>
<sequence length="408" mass="45138">MLSAEVKNVNSELSLISLTETEGCTTQGCILHNMIWHAKKYVLRLQPCGQTVRPVETPSAASTSQEQRNTRAESTCGSAQCLPLKHELKENGLGVRSSLKSFAEENTSLSCVSWAPDSTLSTDDEKRDNDPAPTNERVLDEEEQTRIIPVKESTPAFLKHLEFGTKPPQSCGHCVLSKEHKGQTLSSLLSCTPPVPFEKKQEEDKEQPKSSCDMPAKESTPTPLKEETRHRLRTALVLLLLNSPNLHILSQNKKEQNKDKLGAKLSQSCEPCVLSKEHKGQPLNSLLSCHPSGMPSEKKHQRKSPPKLKVQCSDATPQLAPTCPSPKLSNYKVQESPLGAAQTPRENLLTNKMEGAQNSPHIYPRTQRGPTVRSHSGLRQDRETPCPCHTKRPVYIYSVSGRHTTSGR</sequence>
<organism evidence="2 3">
    <name type="scientific">Mugilogobius chulae</name>
    <name type="common">yellowstripe goby</name>
    <dbReference type="NCBI Taxonomy" id="88201"/>
    <lineage>
        <taxon>Eukaryota</taxon>
        <taxon>Metazoa</taxon>
        <taxon>Chordata</taxon>
        <taxon>Craniata</taxon>
        <taxon>Vertebrata</taxon>
        <taxon>Euteleostomi</taxon>
        <taxon>Actinopterygii</taxon>
        <taxon>Neopterygii</taxon>
        <taxon>Teleostei</taxon>
        <taxon>Neoteleostei</taxon>
        <taxon>Acanthomorphata</taxon>
        <taxon>Gobiaria</taxon>
        <taxon>Gobiiformes</taxon>
        <taxon>Gobioidei</taxon>
        <taxon>Gobiidae</taxon>
        <taxon>Gobionellinae</taxon>
        <taxon>Mugilogobius</taxon>
    </lineage>
</organism>
<accession>A0AAW0N996</accession>
<evidence type="ECO:0000256" key="1">
    <source>
        <dbReference type="SAM" id="MobiDB-lite"/>
    </source>
</evidence>
<protein>
    <submittedName>
        <fullName evidence="2">Uncharacterized protein</fullName>
    </submittedName>
</protein>
<gene>
    <name evidence="2" type="ORF">WMY93_024149</name>
</gene>
<name>A0AAW0N996_9GOBI</name>
<comment type="caution">
    <text evidence="2">The sequence shown here is derived from an EMBL/GenBank/DDBJ whole genome shotgun (WGS) entry which is preliminary data.</text>
</comment>
<feature type="compositionally biased region" description="Basic and acidic residues" evidence="1">
    <location>
        <begin position="197"/>
        <end position="208"/>
    </location>
</feature>
<dbReference type="Proteomes" id="UP001460270">
    <property type="component" value="Unassembled WGS sequence"/>
</dbReference>